<dbReference type="InterPro" id="IPR001173">
    <property type="entry name" value="Glyco_trans_2-like"/>
</dbReference>
<comment type="cofactor">
    <cofactor evidence="1">
        <name>Mg(2+)</name>
        <dbReference type="ChEBI" id="CHEBI:18420"/>
    </cofactor>
</comment>
<dbReference type="AlphaFoldDB" id="A0A3P1BT90"/>
<dbReference type="SUPFAM" id="SSF53448">
    <property type="entry name" value="Nucleotide-diphospho-sugar transferases"/>
    <property type="match status" value="1"/>
</dbReference>
<evidence type="ECO:0000313" key="8">
    <source>
        <dbReference type="Proteomes" id="UP000271925"/>
    </source>
</evidence>
<dbReference type="GO" id="GO:0016757">
    <property type="term" value="F:glycosyltransferase activity"/>
    <property type="evidence" value="ECO:0007669"/>
    <property type="project" value="UniProtKB-KW"/>
</dbReference>
<keyword evidence="8" id="KW-1185">Reference proteome</keyword>
<comment type="similarity">
    <text evidence="2">Belongs to the glycosyltransferase 2 family.</text>
</comment>
<reference evidence="7 8" key="1">
    <citation type="submission" date="2018-11" db="EMBL/GenBank/DDBJ databases">
        <authorList>
            <person name="Zhou Z."/>
            <person name="Wang G."/>
        </authorList>
    </citation>
    <scope>NUCLEOTIDE SEQUENCE [LARGE SCALE GENOMIC DNA]</scope>
    <source>
        <strain evidence="7 8">KCTC52004</strain>
    </source>
</reference>
<feature type="domain" description="Glycosyltransferase 2-like" evidence="6">
    <location>
        <begin position="4"/>
        <end position="159"/>
    </location>
</feature>
<evidence type="ECO:0000256" key="5">
    <source>
        <dbReference type="ARBA" id="ARBA00022842"/>
    </source>
</evidence>
<dbReference type="Pfam" id="PF00535">
    <property type="entry name" value="Glycos_transf_2"/>
    <property type="match status" value="1"/>
</dbReference>
<dbReference type="InterPro" id="IPR050256">
    <property type="entry name" value="Glycosyltransferase_2"/>
</dbReference>
<dbReference type="Proteomes" id="UP000271925">
    <property type="component" value="Unassembled WGS sequence"/>
</dbReference>
<dbReference type="RefSeq" id="WP_124874753.1">
    <property type="nucleotide sequence ID" value="NZ_RQJO01000008.1"/>
</dbReference>
<evidence type="ECO:0000256" key="2">
    <source>
        <dbReference type="ARBA" id="ARBA00006739"/>
    </source>
</evidence>
<keyword evidence="5" id="KW-0460">Magnesium</keyword>
<dbReference type="InterPro" id="IPR029044">
    <property type="entry name" value="Nucleotide-diphossugar_trans"/>
</dbReference>
<evidence type="ECO:0000313" key="7">
    <source>
        <dbReference type="EMBL" id="RRB04232.1"/>
    </source>
</evidence>
<evidence type="ECO:0000256" key="4">
    <source>
        <dbReference type="ARBA" id="ARBA00022679"/>
    </source>
</evidence>
<dbReference type="Gene3D" id="3.90.550.10">
    <property type="entry name" value="Spore Coat Polysaccharide Biosynthesis Protein SpsA, Chain A"/>
    <property type="match status" value="1"/>
</dbReference>
<dbReference type="OrthoDB" id="9810303at2"/>
<dbReference type="PANTHER" id="PTHR48090">
    <property type="entry name" value="UNDECAPRENYL-PHOSPHATE 4-DEOXY-4-FORMAMIDO-L-ARABINOSE TRANSFERASE-RELATED"/>
    <property type="match status" value="1"/>
</dbReference>
<keyword evidence="4 7" id="KW-0808">Transferase</keyword>
<evidence type="ECO:0000256" key="3">
    <source>
        <dbReference type="ARBA" id="ARBA00022676"/>
    </source>
</evidence>
<proteinExistence type="inferred from homology"/>
<dbReference type="EMBL" id="RQJO01000008">
    <property type="protein sequence ID" value="RRB04232.1"/>
    <property type="molecule type" value="Genomic_DNA"/>
</dbReference>
<gene>
    <name evidence="7" type="ORF">EHT25_11980</name>
</gene>
<sequence length="314" mass="36692">MTCSLIIRAFNEEAHIGKLLNGIQQQEIGIDLEVILVDSGSKDNTVRIAESYGAKIVRIRPEEFSFGRALNIGCQHATGDILLFASAHVYPVYTNWIDQMVKPFEDPKVALTYGRQIGNSQSKYSEQQLFAKWFPAVSNYNQQIPFCNNANTAIRRSLWQELPYDESLTGLEDLHWASEILQRSYRIAYNADATIVHVHEETPRKIFNRYYREAIAFKRLKPMAQFGLWDFAYLSVSNLISDYVTAIQERVFWQHVTEIPVFRILQFWGTYQGYRFIGTLDRTLRERFYYPNEVFRREKSGNQEPVIRKQIAYE</sequence>
<comment type="caution">
    <text evidence="7">The sequence shown here is derived from an EMBL/GenBank/DDBJ whole genome shotgun (WGS) entry which is preliminary data.</text>
</comment>
<evidence type="ECO:0000259" key="6">
    <source>
        <dbReference type="Pfam" id="PF00535"/>
    </source>
</evidence>
<protein>
    <submittedName>
        <fullName evidence="7">Glycosyltransferase</fullName>
    </submittedName>
</protein>
<accession>A0A3P1BT90</accession>
<keyword evidence="3" id="KW-0328">Glycosyltransferase</keyword>
<evidence type="ECO:0000256" key="1">
    <source>
        <dbReference type="ARBA" id="ARBA00001946"/>
    </source>
</evidence>
<dbReference type="PANTHER" id="PTHR48090:SF10">
    <property type="entry name" value="GLUCOSYL-3-PHOSPHOGLYCERATE SYNTHASE"/>
    <property type="match status" value="1"/>
</dbReference>
<name>A0A3P1BT90_9BACT</name>
<organism evidence="7 8">
    <name type="scientific">Larkinella rosea</name>
    <dbReference type="NCBI Taxonomy" id="2025312"/>
    <lineage>
        <taxon>Bacteria</taxon>
        <taxon>Pseudomonadati</taxon>
        <taxon>Bacteroidota</taxon>
        <taxon>Cytophagia</taxon>
        <taxon>Cytophagales</taxon>
        <taxon>Spirosomataceae</taxon>
        <taxon>Larkinella</taxon>
    </lineage>
</organism>